<dbReference type="InterPro" id="IPR037006">
    <property type="entry name" value="CheA-like_homodim_sf"/>
</dbReference>
<dbReference type="CDD" id="cd16916">
    <property type="entry name" value="HATPase_CheA-like"/>
    <property type="match status" value="1"/>
</dbReference>
<feature type="modified residue" description="Phosphohistidine" evidence="12">
    <location>
        <position position="220"/>
    </location>
</feature>
<dbReference type="Proteomes" id="UP000233256">
    <property type="component" value="Unassembled WGS sequence"/>
</dbReference>
<evidence type="ECO:0000256" key="4">
    <source>
        <dbReference type="ARBA" id="ARBA00022500"/>
    </source>
</evidence>
<keyword evidence="6" id="KW-0808">Transferase</keyword>
<dbReference type="Pfam" id="PF02518">
    <property type="entry name" value="HATPase_c"/>
    <property type="match status" value="1"/>
</dbReference>
<proteinExistence type="predicted"/>
<evidence type="ECO:0000256" key="11">
    <source>
        <dbReference type="ARBA" id="ARBA00035100"/>
    </source>
</evidence>
<feature type="domain" description="CheW-like" evidence="15">
    <location>
        <begin position="699"/>
        <end position="834"/>
    </location>
</feature>
<feature type="region of interest" description="Disordered" evidence="13">
    <location>
        <begin position="425"/>
        <end position="444"/>
    </location>
</feature>
<dbReference type="Gene3D" id="3.30.565.10">
    <property type="entry name" value="Histidine kinase-like ATPase, C-terminal domain"/>
    <property type="match status" value="1"/>
</dbReference>
<dbReference type="InterPro" id="IPR002545">
    <property type="entry name" value="CheW-lke_dom"/>
</dbReference>
<evidence type="ECO:0000256" key="3">
    <source>
        <dbReference type="ARBA" id="ARBA00021495"/>
    </source>
</evidence>
<keyword evidence="4" id="KW-0145">Chemotaxis</keyword>
<dbReference type="CDD" id="cd00088">
    <property type="entry name" value="HPT"/>
    <property type="match status" value="1"/>
</dbReference>
<dbReference type="InterPro" id="IPR036097">
    <property type="entry name" value="HisK_dim/P_sf"/>
</dbReference>
<evidence type="ECO:0000256" key="1">
    <source>
        <dbReference type="ARBA" id="ARBA00000085"/>
    </source>
</evidence>
<dbReference type="InterPro" id="IPR051315">
    <property type="entry name" value="Bact_Chemotaxis_CheA"/>
</dbReference>
<dbReference type="InterPro" id="IPR036061">
    <property type="entry name" value="CheW-like_dom_sf"/>
</dbReference>
<comment type="caution">
    <text evidence="17">The sequence shown here is derived from an EMBL/GenBank/DDBJ whole genome shotgun (WGS) entry which is preliminary data.</text>
</comment>
<dbReference type="Pfam" id="PF02895">
    <property type="entry name" value="H-kinase_dim"/>
    <property type="match status" value="1"/>
</dbReference>
<feature type="domain" description="Histidine kinase" evidence="14">
    <location>
        <begin position="495"/>
        <end position="697"/>
    </location>
</feature>
<evidence type="ECO:0000256" key="10">
    <source>
        <dbReference type="ARBA" id="ARBA00023012"/>
    </source>
</evidence>
<organism evidence="17 18">
    <name type="scientific">Candidatus Wallbacteria bacterium HGW-Wallbacteria-1</name>
    <dbReference type="NCBI Taxonomy" id="2013854"/>
    <lineage>
        <taxon>Bacteria</taxon>
        <taxon>Candidatus Walliibacteriota</taxon>
    </lineage>
</organism>
<reference evidence="17 18" key="1">
    <citation type="journal article" date="2017" name="ISME J.">
        <title>Potential for microbial H2 and metal transformations associated with novel bacteria and archaea in deep terrestrial subsurface sediments.</title>
        <authorList>
            <person name="Hernsdorf A.W."/>
            <person name="Amano Y."/>
            <person name="Miyakawa K."/>
            <person name="Ise K."/>
            <person name="Suzuki Y."/>
            <person name="Anantharaman K."/>
            <person name="Probst A."/>
            <person name="Burstein D."/>
            <person name="Thomas B.C."/>
            <person name="Banfield J.F."/>
        </authorList>
    </citation>
    <scope>NUCLEOTIDE SEQUENCE [LARGE SCALE GENOMIC DNA]</scope>
    <source>
        <strain evidence="17">HGW-Wallbacteria-1</strain>
    </source>
</reference>
<dbReference type="PANTHER" id="PTHR43395:SF10">
    <property type="entry name" value="CHEMOTAXIS PROTEIN CHEA"/>
    <property type="match status" value="1"/>
</dbReference>
<dbReference type="EMBL" id="PGXC01000010">
    <property type="protein sequence ID" value="PKK89873.1"/>
    <property type="molecule type" value="Genomic_DNA"/>
</dbReference>
<evidence type="ECO:0000313" key="17">
    <source>
        <dbReference type="EMBL" id="PKK89873.1"/>
    </source>
</evidence>
<dbReference type="GO" id="GO:0000155">
    <property type="term" value="F:phosphorelay sensor kinase activity"/>
    <property type="evidence" value="ECO:0007669"/>
    <property type="project" value="InterPro"/>
</dbReference>
<evidence type="ECO:0000256" key="2">
    <source>
        <dbReference type="ARBA" id="ARBA00012438"/>
    </source>
</evidence>
<comment type="function">
    <text evidence="11">Involved in the transmission of sensory signals from the chemoreceptors to the flagellar motors. CheA is autophosphorylated; it can transfer its phosphate group to either CheB or CheY.</text>
</comment>
<evidence type="ECO:0000259" key="16">
    <source>
        <dbReference type="PROSITE" id="PS50894"/>
    </source>
</evidence>
<evidence type="ECO:0000256" key="5">
    <source>
        <dbReference type="ARBA" id="ARBA00022553"/>
    </source>
</evidence>
<accession>A0A2N1PNE2</accession>
<dbReference type="PANTHER" id="PTHR43395">
    <property type="entry name" value="SENSOR HISTIDINE KINASE CHEA"/>
    <property type="match status" value="1"/>
</dbReference>
<dbReference type="CDD" id="cd00731">
    <property type="entry name" value="CheA_reg"/>
    <property type="match status" value="1"/>
</dbReference>
<sequence>MIPVTFKELDRGLKMAKKSGSAGFRDLQKLVEGFGELTIFLDKGDMEVLRERLEDISSAIASQKASAKGNPTEGALSRSSDICGQLLEKLPGVFQGSDQEFEIIRTVVAEGASALQALIVYSRPHEEIRVPEKLLALQAVGSSDDTAPEAVQPSGSGADPKNVVIPGIDSFDNILANAEFLEEFVTESLEHLGEAEERLMSYERDRNDMESINGLFRSFHTIKGVAGFLDLTNIKKVSHDVETLLDRVRRGEVILTDSAVDMVFRAVDLLKEMVEIIKTEPARGDSSMGGRADEFLKCLSSVNSQDEPVRQIEVMQKPGVGESASSAEKAGAGQSSGDFQSGDSQPVDLIIEEGAGKSAGTPELLAAVGVLGEFDNLGAPSSDSEEADLDITVSALDRAAEKQLSEDSSSVSAAVPVLASASVSMAAGTSGEGGDGKDASREKGVSQFKETVRVDAERLDRLVDTIGELVIAESMVVQSEELKGQVSTVLGRYLNQLDKITRELQEIATALRMVPIRPLFQKMARLTRDLSRQFGKEVDFIMHGDEIEIDKSVVERIGDPLVHMIRNSLDHGVEKPEARVKNGKRKSGSLTLRAFQKGGNIYIEVEDDGQGLNHDAIIRKAVERGIIADGASLSDREINHLIFEPGFSTAAQVTDVSGRGVGMDVVKRNIEALRGGIEITNRPGQGAVFSIRLPLTLAIIEGMVVMIGEERYIIPTLSILQLIRPDMRDFETMVGRGEMLRVQGKIIPLYRVDRLYAIDSDDRKIDNQIVVVVENDGLMAGLVVDQILGQQQIVIKSLGEAMKGIPGLSGGAIMPDGQVGLILDVSGLVRLANF</sequence>
<dbReference type="SUPFAM" id="SSF47384">
    <property type="entry name" value="Homodimeric domain of signal transducing histidine kinase"/>
    <property type="match status" value="1"/>
</dbReference>
<dbReference type="InterPro" id="IPR008207">
    <property type="entry name" value="Sig_transdc_His_kin_Hpt_dom"/>
</dbReference>
<keyword evidence="8" id="KW-0418">Kinase</keyword>
<dbReference type="GO" id="GO:0006935">
    <property type="term" value="P:chemotaxis"/>
    <property type="evidence" value="ECO:0007669"/>
    <property type="project" value="UniProtKB-KW"/>
</dbReference>
<dbReference type="SMART" id="SM00073">
    <property type="entry name" value="HPT"/>
    <property type="match status" value="1"/>
</dbReference>
<dbReference type="PROSITE" id="PS50109">
    <property type="entry name" value="HIS_KIN"/>
    <property type="match status" value="1"/>
</dbReference>
<dbReference type="InterPro" id="IPR036890">
    <property type="entry name" value="HATPase_C_sf"/>
</dbReference>
<dbReference type="AlphaFoldDB" id="A0A2N1PNE2"/>
<evidence type="ECO:0000256" key="13">
    <source>
        <dbReference type="SAM" id="MobiDB-lite"/>
    </source>
</evidence>
<evidence type="ECO:0000313" key="18">
    <source>
        <dbReference type="Proteomes" id="UP000233256"/>
    </source>
</evidence>
<evidence type="ECO:0000256" key="6">
    <source>
        <dbReference type="ARBA" id="ARBA00022679"/>
    </source>
</evidence>
<dbReference type="SUPFAM" id="SSF50341">
    <property type="entry name" value="CheW-like"/>
    <property type="match status" value="1"/>
</dbReference>
<evidence type="ECO:0000259" key="15">
    <source>
        <dbReference type="PROSITE" id="PS50851"/>
    </source>
</evidence>
<dbReference type="FunFam" id="3.30.565.10:FF:000016">
    <property type="entry name" value="Chemotaxis protein CheA, putative"/>
    <property type="match status" value="1"/>
</dbReference>
<keyword evidence="5 12" id="KW-0597">Phosphoprotein</keyword>
<feature type="compositionally biased region" description="Low complexity" evidence="13">
    <location>
        <begin position="319"/>
        <end position="344"/>
    </location>
</feature>
<dbReference type="GO" id="GO:0005737">
    <property type="term" value="C:cytoplasm"/>
    <property type="evidence" value="ECO:0007669"/>
    <property type="project" value="InterPro"/>
</dbReference>
<dbReference type="Pfam" id="PF01627">
    <property type="entry name" value="Hpt"/>
    <property type="match status" value="1"/>
</dbReference>
<dbReference type="InterPro" id="IPR004358">
    <property type="entry name" value="Sig_transdc_His_kin-like_C"/>
</dbReference>
<gene>
    <name evidence="17" type="ORF">CVV64_12020</name>
</gene>
<dbReference type="SUPFAM" id="SSF55874">
    <property type="entry name" value="ATPase domain of HSP90 chaperone/DNA topoisomerase II/histidine kinase"/>
    <property type="match status" value="1"/>
</dbReference>
<feature type="domain" description="HPt" evidence="16">
    <location>
        <begin position="173"/>
        <end position="277"/>
    </location>
</feature>
<dbReference type="SMART" id="SM00260">
    <property type="entry name" value="CheW"/>
    <property type="match status" value="1"/>
</dbReference>
<evidence type="ECO:0000256" key="8">
    <source>
        <dbReference type="ARBA" id="ARBA00022777"/>
    </source>
</evidence>
<name>A0A2N1PNE2_9BACT</name>
<comment type="catalytic activity">
    <reaction evidence="1">
        <text>ATP + protein L-histidine = ADP + protein N-phospho-L-histidine.</text>
        <dbReference type="EC" id="2.7.13.3"/>
    </reaction>
</comment>
<dbReference type="Gene3D" id="2.30.30.40">
    <property type="entry name" value="SH3 Domains"/>
    <property type="match status" value="1"/>
</dbReference>
<dbReference type="Gene3D" id="1.10.287.560">
    <property type="entry name" value="Histidine kinase CheA-like, homodimeric domain"/>
    <property type="match status" value="1"/>
</dbReference>
<dbReference type="InterPro" id="IPR036641">
    <property type="entry name" value="HPT_dom_sf"/>
</dbReference>
<dbReference type="SMART" id="SM00387">
    <property type="entry name" value="HATPase_c"/>
    <property type="match status" value="1"/>
</dbReference>
<dbReference type="PRINTS" id="PR00344">
    <property type="entry name" value="BCTRLSENSOR"/>
</dbReference>
<evidence type="ECO:0000256" key="9">
    <source>
        <dbReference type="ARBA" id="ARBA00022840"/>
    </source>
</evidence>
<evidence type="ECO:0000259" key="14">
    <source>
        <dbReference type="PROSITE" id="PS50109"/>
    </source>
</evidence>
<dbReference type="SMART" id="SM01231">
    <property type="entry name" value="H-kinase_dim"/>
    <property type="match status" value="1"/>
</dbReference>
<dbReference type="Gene3D" id="1.20.120.160">
    <property type="entry name" value="HPT domain"/>
    <property type="match status" value="1"/>
</dbReference>
<dbReference type="GO" id="GO:0005524">
    <property type="term" value="F:ATP binding"/>
    <property type="evidence" value="ECO:0007669"/>
    <property type="project" value="UniProtKB-KW"/>
</dbReference>
<dbReference type="PROSITE" id="PS50851">
    <property type="entry name" value="CHEW"/>
    <property type="match status" value="1"/>
</dbReference>
<feature type="region of interest" description="Disordered" evidence="13">
    <location>
        <begin position="318"/>
        <end position="344"/>
    </location>
</feature>
<dbReference type="InterPro" id="IPR004105">
    <property type="entry name" value="CheA-like_dim"/>
</dbReference>
<dbReference type="InterPro" id="IPR005467">
    <property type="entry name" value="His_kinase_dom"/>
</dbReference>
<dbReference type="InterPro" id="IPR003594">
    <property type="entry name" value="HATPase_dom"/>
</dbReference>
<keyword evidence="7" id="KW-0547">Nucleotide-binding</keyword>
<feature type="compositionally biased region" description="Basic and acidic residues" evidence="13">
    <location>
        <begin position="434"/>
        <end position="444"/>
    </location>
</feature>
<evidence type="ECO:0000256" key="12">
    <source>
        <dbReference type="PROSITE-ProRule" id="PRU00110"/>
    </source>
</evidence>
<protein>
    <recommendedName>
        <fullName evidence="3">Chemotaxis protein CheA</fullName>
        <ecNumber evidence="2">2.7.13.3</ecNumber>
    </recommendedName>
</protein>
<dbReference type="PROSITE" id="PS50894">
    <property type="entry name" value="HPT"/>
    <property type="match status" value="1"/>
</dbReference>
<keyword evidence="10" id="KW-0902">Two-component regulatory system</keyword>
<keyword evidence="9" id="KW-0067">ATP-binding</keyword>
<dbReference type="Pfam" id="PF01584">
    <property type="entry name" value="CheW"/>
    <property type="match status" value="1"/>
</dbReference>
<dbReference type="EC" id="2.7.13.3" evidence="2"/>
<dbReference type="SUPFAM" id="SSF47226">
    <property type="entry name" value="Histidine-containing phosphotransfer domain, HPT domain"/>
    <property type="match status" value="1"/>
</dbReference>
<evidence type="ECO:0000256" key="7">
    <source>
        <dbReference type="ARBA" id="ARBA00022741"/>
    </source>
</evidence>